<protein>
    <submittedName>
        <fullName evidence="2">Uncharacterized protein, isoform B</fullName>
    </submittedName>
</protein>
<gene>
    <name evidence="2" type="primary">Dvir\GJ20340</name>
    <name evidence="2" type="ORF">Dvir_GJ20340</name>
</gene>
<dbReference type="AlphaFoldDB" id="A0A0Q9W5H7"/>
<feature type="compositionally biased region" description="Polar residues" evidence="1">
    <location>
        <begin position="270"/>
        <end position="292"/>
    </location>
</feature>
<reference evidence="2 3" key="1">
    <citation type="journal article" date="2007" name="Nature">
        <title>Evolution of genes and genomes on the Drosophila phylogeny.</title>
        <authorList>
            <consortium name="Drosophila 12 Genomes Consortium"/>
            <person name="Clark A.G."/>
            <person name="Eisen M.B."/>
            <person name="Smith D.R."/>
            <person name="Bergman C.M."/>
            <person name="Oliver B."/>
            <person name="Markow T.A."/>
            <person name="Kaufman T.C."/>
            <person name="Kellis M."/>
            <person name="Gelbart W."/>
            <person name="Iyer V.N."/>
            <person name="Pollard D.A."/>
            <person name="Sackton T.B."/>
            <person name="Larracuente A.M."/>
            <person name="Singh N.D."/>
            <person name="Abad J.P."/>
            <person name="Abt D.N."/>
            <person name="Adryan B."/>
            <person name="Aguade M."/>
            <person name="Akashi H."/>
            <person name="Anderson W.W."/>
            <person name="Aquadro C.F."/>
            <person name="Ardell D.H."/>
            <person name="Arguello R."/>
            <person name="Artieri C.G."/>
            <person name="Barbash D.A."/>
            <person name="Barker D."/>
            <person name="Barsanti P."/>
            <person name="Batterham P."/>
            <person name="Batzoglou S."/>
            <person name="Begun D."/>
            <person name="Bhutkar A."/>
            <person name="Blanco E."/>
            <person name="Bosak S.A."/>
            <person name="Bradley R.K."/>
            <person name="Brand A.D."/>
            <person name="Brent M.R."/>
            <person name="Brooks A.N."/>
            <person name="Brown R.H."/>
            <person name="Butlin R.K."/>
            <person name="Caggese C."/>
            <person name="Calvi B.R."/>
            <person name="Bernardo de Carvalho A."/>
            <person name="Caspi A."/>
            <person name="Castrezana S."/>
            <person name="Celniker S.E."/>
            <person name="Chang J.L."/>
            <person name="Chapple C."/>
            <person name="Chatterji S."/>
            <person name="Chinwalla A."/>
            <person name="Civetta A."/>
            <person name="Clifton S.W."/>
            <person name="Comeron J.M."/>
            <person name="Costello J.C."/>
            <person name="Coyne J.A."/>
            <person name="Daub J."/>
            <person name="David R.G."/>
            <person name="Delcher A.L."/>
            <person name="Delehaunty K."/>
            <person name="Do C.B."/>
            <person name="Ebling H."/>
            <person name="Edwards K."/>
            <person name="Eickbush T."/>
            <person name="Evans J.D."/>
            <person name="Filipski A."/>
            <person name="Findeiss S."/>
            <person name="Freyhult E."/>
            <person name="Fulton L."/>
            <person name="Fulton R."/>
            <person name="Garcia A.C."/>
            <person name="Gardiner A."/>
            <person name="Garfield D.A."/>
            <person name="Garvin B.E."/>
            <person name="Gibson G."/>
            <person name="Gilbert D."/>
            <person name="Gnerre S."/>
            <person name="Godfrey J."/>
            <person name="Good R."/>
            <person name="Gotea V."/>
            <person name="Gravely B."/>
            <person name="Greenberg A.J."/>
            <person name="Griffiths-Jones S."/>
            <person name="Gross S."/>
            <person name="Guigo R."/>
            <person name="Gustafson E.A."/>
            <person name="Haerty W."/>
            <person name="Hahn M.W."/>
            <person name="Halligan D.L."/>
            <person name="Halpern A.L."/>
            <person name="Halter G.M."/>
            <person name="Han M.V."/>
            <person name="Heger A."/>
            <person name="Hillier L."/>
            <person name="Hinrichs A.S."/>
            <person name="Holmes I."/>
            <person name="Hoskins R.A."/>
            <person name="Hubisz M.J."/>
            <person name="Hultmark D."/>
            <person name="Huntley M.A."/>
            <person name="Jaffe D.B."/>
            <person name="Jagadeeshan S."/>
            <person name="Jeck W.R."/>
            <person name="Johnson J."/>
            <person name="Jones C.D."/>
            <person name="Jordan W.C."/>
            <person name="Karpen G.H."/>
            <person name="Kataoka E."/>
            <person name="Keightley P.D."/>
            <person name="Kheradpour P."/>
            <person name="Kirkness E.F."/>
            <person name="Koerich L.B."/>
            <person name="Kristiansen K."/>
            <person name="Kudrna D."/>
            <person name="Kulathinal R.J."/>
            <person name="Kumar S."/>
            <person name="Kwok R."/>
            <person name="Lander E."/>
            <person name="Langley C.H."/>
            <person name="Lapoint R."/>
            <person name="Lazzaro B.P."/>
            <person name="Lee S.J."/>
            <person name="Levesque L."/>
            <person name="Li R."/>
            <person name="Lin C.F."/>
            <person name="Lin M.F."/>
            <person name="Lindblad-Toh K."/>
            <person name="Llopart A."/>
            <person name="Long M."/>
            <person name="Low L."/>
            <person name="Lozovsky E."/>
            <person name="Lu J."/>
            <person name="Luo M."/>
            <person name="Machado C.A."/>
            <person name="Makalowski W."/>
            <person name="Marzo M."/>
            <person name="Matsuda M."/>
            <person name="Matzkin L."/>
            <person name="McAllister B."/>
            <person name="McBride C.S."/>
            <person name="McKernan B."/>
            <person name="McKernan K."/>
            <person name="Mendez-Lago M."/>
            <person name="Minx P."/>
            <person name="Mollenhauer M.U."/>
            <person name="Montooth K."/>
            <person name="Mount S.M."/>
            <person name="Mu X."/>
            <person name="Myers E."/>
            <person name="Negre B."/>
            <person name="Newfeld S."/>
            <person name="Nielsen R."/>
            <person name="Noor M.A."/>
            <person name="O'Grady P."/>
            <person name="Pachter L."/>
            <person name="Papaceit M."/>
            <person name="Parisi M.J."/>
            <person name="Parisi M."/>
            <person name="Parts L."/>
            <person name="Pedersen J.S."/>
            <person name="Pesole G."/>
            <person name="Phillippy A.M."/>
            <person name="Ponting C.P."/>
            <person name="Pop M."/>
            <person name="Porcelli D."/>
            <person name="Powell J.R."/>
            <person name="Prohaska S."/>
            <person name="Pruitt K."/>
            <person name="Puig M."/>
            <person name="Quesneville H."/>
            <person name="Ram K.R."/>
            <person name="Rand D."/>
            <person name="Rasmussen M.D."/>
            <person name="Reed L.K."/>
            <person name="Reenan R."/>
            <person name="Reily A."/>
            <person name="Remington K.A."/>
            <person name="Rieger T.T."/>
            <person name="Ritchie M.G."/>
            <person name="Robin C."/>
            <person name="Rogers Y.H."/>
            <person name="Rohde C."/>
            <person name="Rozas J."/>
            <person name="Rubenfield M.J."/>
            <person name="Ruiz A."/>
            <person name="Russo S."/>
            <person name="Salzberg S.L."/>
            <person name="Sanchez-Gracia A."/>
            <person name="Saranga D.J."/>
            <person name="Sato H."/>
            <person name="Schaeffer S.W."/>
            <person name="Schatz M.C."/>
            <person name="Schlenke T."/>
            <person name="Schwartz R."/>
            <person name="Segarra C."/>
            <person name="Singh R.S."/>
            <person name="Sirot L."/>
            <person name="Sirota M."/>
            <person name="Sisneros N.B."/>
            <person name="Smith C.D."/>
            <person name="Smith T.F."/>
            <person name="Spieth J."/>
            <person name="Stage D.E."/>
            <person name="Stark A."/>
            <person name="Stephan W."/>
            <person name="Strausberg R.L."/>
            <person name="Strempel S."/>
            <person name="Sturgill D."/>
            <person name="Sutton G."/>
            <person name="Sutton G.G."/>
            <person name="Tao W."/>
            <person name="Teichmann S."/>
            <person name="Tobari Y.N."/>
            <person name="Tomimura Y."/>
            <person name="Tsolas J.M."/>
            <person name="Valente V.L."/>
            <person name="Venter E."/>
            <person name="Venter J.C."/>
            <person name="Vicario S."/>
            <person name="Vieira F.G."/>
            <person name="Vilella A.J."/>
            <person name="Villasante A."/>
            <person name="Walenz B."/>
            <person name="Wang J."/>
            <person name="Wasserman M."/>
            <person name="Watts T."/>
            <person name="Wilson D."/>
            <person name="Wilson R.K."/>
            <person name="Wing R.A."/>
            <person name="Wolfner M.F."/>
            <person name="Wong A."/>
            <person name="Wong G.K."/>
            <person name="Wu C.I."/>
            <person name="Wu G."/>
            <person name="Yamamoto D."/>
            <person name="Yang H.P."/>
            <person name="Yang S.P."/>
            <person name="Yorke J.A."/>
            <person name="Yoshida K."/>
            <person name="Zdobnov E."/>
            <person name="Zhang P."/>
            <person name="Zhang Y."/>
            <person name="Zimin A.V."/>
            <person name="Baldwin J."/>
            <person name="Abdouelleil A."/>
            <person name="Abdulkadir J."/>
            <person name="Abebe A."/>
            <person name="Abera B."/>
            <person name="Abreu J."/>
            <person name="Acer S.C."/>
            <person name="Aftuck L."/>
            <person name="Alexander A."/>
            <person name="An P."/>
            <person name="Anderson E."/>
            <person name="Anderson S."/>
            <person name="Arachi H."/>
            <person name="Azer M."/>
            <person name="Bachantsang P."/>
            <person name="Barry A."/>
            <person name="Bayul T."/>
            <person name="Berlin A."/>
            <person name="Bessette D."/>
            <person name="Bloom T."/>
            <person name="Blye J."/>
            <person name="Boguslavskiy L."/>
            <person name="Bonnet C."/>
            <person name="Boukhgalter B."/>
            <person name="Bourzgui I."/>
            <person name="Brown A."/>
            <person name="Cahill P."/>
            <person name="Channer S."/>
            <person name="Cheshatsang Y."/>
            <person name="Chuda L."/>
            <person name="Citroen M."/>
            <person name="Collymore A."/>
            <person name="Cooke P."/>
            <person name="Costello M."/>
            <person name="D'Aco K."/>
            <person name="Daza R."/>
            <person name="De Haan G."/>
            <person name="DeGray S."/>
            <person name="DeMaso C."/>
            <person name="Dhargay N."/>
            <person name="Dooley K."/>
            <person name="Dooley E."/>
            <person name="Doricent M."/>
            <person name="Dorje P."/>
            <person name="Dorjee K."/>
            <person name="Dupes A."/>
            <person name="Elong R."/>
            <person name="Falk J."/>
            <person name="Farina A."/>
            <person name="Faro S."/>
            <person name="Ferguson D."/>
            <person name="Fisher S."/>
            <person name="Foley C.D."/>
            <person name="Franke A."/>
            <person name="Friedrich D."/>
            <person name="Gadbois L."/>
            <person name="Gearin G."/>
            <person name="Gearin C.R."/>
            <person name="Giannoukos G."/>
            <person name="Goode T."/>
            <person name="Graham J."/>
            <person name="Grandbois E."/>
            <person name="Grewal S."/>
            <person name="Gyaltsen K."/>
            <person name="Hafez N."/>
            <person name="Hagos B."/>
            <person name="Hall J."/>
            <person name="Henson C."/>
            <person name="Hollinger A."/>
            <person name="Honan T."/>
            <person name="Huard M.D."/>
            <person name="Hughes L."/>
            <person name="Hurhula B."/>
            <person name="Husby M.E."/>
            <person name="Kamat A."/>
            <person name="Kanga B."/>
            <person name="Kashin S."/>
            <person name="Khazanovich D."/>
            <person name="Kisner P."/>
            <person name="Lance K."/>
            <person name="Lara M."/>
            <person name="Lee W."/>
            <person name="Lennon N."/>
            <person name="Letendre F."/>
            <person name="LeVine R."/>
            <person name="Lipovsky A."/>
            <person name="Liu X."/>
            <person name="Liu J."/>
            <person name="Liu S."/>
            <person name="Lokyitsang T."/>
            <person name="Lokyitsang Y."/>
            <person name="Lubonja R."/>
            <person name="Lui A."/>
            <person name="MacDonald P."/>
            <person name="Magnisalis V."/>
            <person name="Maru K."/>
            <person name="Matthews C."/>
            <person name="McCusker W."/>
            <person name="McDonough S."/>
            <person name="Mehta T."/>
            <person name="Meldrim J."/>
            <person name="Meneus L."/>
            <person name="Mihai O."/>
            <person name="Mihalev A."/>
            <person name="Mihova T."/>
            <person name="Mittelman R."/>
            <person name="Mlenga V."/>
            <person name="Montmayeur A."/>
            <person name="Mulrain L."/>
            <person name="Navidi A."/>
            <person name="Naylor J."/>
            <person name="Negash T."/>
            <person name="Nguyen T."/>
            <person name="Nguyen N."/>
            <person name="Nicol R."/>
            <person name="Norbu C."/>
            <person name="Norbu N."/>
            <person name="Novod N."/>
            <person name="O'Neill B."/>
            <person name="Osman S."/>
            <person name="Markiewicz E."/>
            <person name="Oyono O.L."/>
            <person name="Patti C."/>
            <person name="Phunkhang P."/>
            <person name="Pierre F."/>
            <person name="Priest M."/>
            <person name="Raghuraman S."/>
            <person name="Rege F."/>
            <person name="Reyes R."/>
            <person name="Rise C."/>
            <person name="Rogov P."/>
            <person name="Ross K."/>
            <person name="Ryan E."/>
            <person name="Settipalli S."/>
            <person name="Shea T."/>
            <person name="Sherpa N."/>
            <person name="Shi L."/>
            <person name="Shih D."/>
            <person name="Sparrow T."/>
            <person name="Spaulding J."/>
            <person name="Stalker J."/>
            <person name="Stange-Thomann N."/>
            <person name="Stavropoulos S."/>
            <person name="Stone C."/>
            <person name="Strader C."/>
            <person name="Tesfaye S."/>
            <person name="Thomson T."/>
            <person name="Thoulutsang Y."/>
            <person name="Thoulutsang D."/>
            <person name="Topham K."/>
            <person name="Topping I."/>
            <person name="Tsamla T."/>
            <person name="Vassiliev H."/>
            <person name="Vo A."/>
            <person name="Wangchuk T."/>
            <person name="Wangdi T."/>
            <person name="Weiand M."/>
            <person name="Wilkinson J."/>
            <person name="Wilson A."/>
            <person name="Yadav S."/>
            <person name="Young G."/>
            <person name="Yu Q."/>
            <person name="Zembek L."/>
            <person name="Zhong D."/>
            <person name="Zimmer A."/>
            <person name="Zwirko Z."/>
            <person name="Jaffe D.B."/>
            <person name="Alvarez P."/>
            <person name="Brockman W."/>
            <person name="Butler J."/>
            <person name="Chin C."/>
            <person name="Gnerre S."/>
            <person name="Grabherr M."/>
            <person name="Kleber M."/>
            <person name="Mauceli E."/>
            <person name="MacCallum I."/>
        </authorList>
    </citation>
    <scope>NUCLEOTIDE SEQUENCE [LARGE SCALE GENOMIC DNA]</scope>
    <source>
        <strain evidence="3">Tucson 15010-1051.87</strain>
    </source>
</reference>
<organism evidence="2 3">
    <name type="scientific">Drosophila virilis</name>
    <name type="common">Fruit fly</name>
    <dbReference type="NCBI Taxonomy" id="7244"/>
    <lineage>
        <taxon>Eukaryota</taxon>
        <taxon>Metazoa</taxon>
        <taxon>Ecdysozoa</taxon>
        <taxon>Arthropoda</taxon>
        <taxon>Hexapoda</taxon>
        <taxon>Insecta</taxon>
        <taxon>Pterygota</taxon>
        <taxon>Neoptera</taxon>
        <taxon>Endopterygota</taxon>
        <taxon>Diptera</taxon>
        <taxon>Brachycera</taxon>
        <taxon>Muscomorpha</taxon>
        <taxon>Ephydroidea</taxon>
        <taxon>Drosophilidae</taxon>
        <taxon>Drosophila</taxon>
    </lineage>
</organism>
<evidence type="ECO:0000313" key="2">
    <source>
        <dbReference type="EMBL" id="KRF79958.1"/>
    </source>
</evidence>
<feature type="region of interest" description="Disordered" evidence="1">
    <location>
        <begin position="163"/>
        <end position="200"/>
    </location>
</feature>
<feature type="compositionally biased region" description="Acidic residues" evidence="1">
    <location>
        <begin position="248"/>
        <end position="259"/>
    </location>
</feature>
<dbReference type="OrthoDB" id="7477138at2759"/>
<evidence type="ECO:0000256" key="1">
    <source>
        <dbReference type="SAM" id="MobiDB-lite"/>
    </source>
</evidence>
<sequence>MCIYRQLKSAGPERKLNIRFQATENMNPWGHTQLMLFCCTAAPMRQAPIEAETEDALATWNWPAGTSKNSYRDFLDNGSPLPKIEAVEMAPEFDDALLKAFNFPLLPLNMHKGWRLGHQRYDKYLKELQLHRTWLDELQSPADDSTARQTSGTQLWPASEDDLLALSGQPGSGYSRTRQQQQRKHKREPSEQKGTRYKPSISAGVMTNLGDFFNQLKANVHFAEHSQQLGEAESQLLEGVHPHPLQKDDDDKEEDDDYDSGQPPDRKTSKLLQSIRSYRPSQKVRSLVSRNPNGYRGSQFIDPSYMWLGLGK</sequence>
<dbReference type="InParanoid" id="A0A0Q9W5H7"/>
<proteinExistence type="predicted"/>
<feature type="region of interest" description="Disordered" evidence="1">
    <location>
        <begin position="241"/>
        <end position="295"/>
    </location>
</feature>
<dbReference type="Proteomes" id="UP000008792">
    <property type="component" value="Unassembled WGS sequence"/>
</dbReference>
<accession>A0A0Q9W5H7</accession>
<dbReference type="EMBL" id="CH940648">
    <property type="protein sequence ID" value="KRF79958.1"/>
    <property type="molecule type" value="Genomic_DNA"/>
</dbReference>
<keyword evidence="3" id="KW-1185">Reference proteome</keyword>
<name>A0A0Q9W5H7_DROVI</name>
<evidence type="ECO:0000313" key="3">
    <source>
        <dbReference type="Proteomes" id="UP000008792"/>
    </source>
</evidence>